<dbReference type="PANTHER" id="PTHR47966">
    <property type="entry name" value="BETA-SITE APP-CLEAVING ENZYME, ISOFORM A-RELATED"/>
    <property type="match status" value="1"/>
</dbReference>
<dbReference type="EMBL" id="UYYB01006217">
    <property type="protein sequence ID" value="VDM67691.1"/>
    <property type="molecule type" value="Genomic_DNA"/>
</dbReference>
<dbReference type="InterPro" id="IPR033121">
    <property type="entry name" value="PEPTIDASE_A1"/>
</dbReference>
<gene>
    <name evidence="3" type="ORF">SVUK_LOCUS2689</name>
</gene>
<dbReference type="GO" id="GO:0006508">
    <property type="term" value="P:proteolysis"/>
    <property type="evidence" value="ECO:0007669"/>
    <property type="project" value="InterPro"/>
</dbReference>
<comment type="similarity">
    <text evidence="1">Belongs to the peptidase A1 family.</text>
</comment>
<reference evidence="3 4" key="1">
    <citation type="submission" date="2018-11" db="EMBL/GenBank/DDBJ databases">
        <authorList>
            <consortium name="Pathogen Informatics"/>
        </authorList>
    </citation>
    <scope>NUCLEOTIDE SEQUENCE [LARGE SCALE GENOMIC DNA]</scope>
</reference>
<name>A0A3P7I2M1_STRVU</name>
<dbReference type="Pfam" id="PF00026">
    <property type="entry name" value="Asp"/>
    <property type="match status" value="2"/>
</dbReference>
<keyword evidence="4" id="KW-1185">Reference proteome</keyword>
<accession>A0A3P7I2M1</accession>
<feature type="domain" description="Peptidase A1" evidence="2">
    <location>
        <begin position="41"/>
        <end position="226"/>
    </location>
</feature>
<dbReference type="GO" id="GO:0005764">
    <property type="term" value="C:lysosome"/>
    <property type="evidence" value="ECO:0007669"/>
    <property type="project" value="TreeGrafter"/>
</dbReference>
<protein>
    <recommendedName>
        <fullName evidence="2">Peptidase A1 domain-containing protein</fullName>
    </recommendedName>
</protein>
<dbReference type="PROSITE" id="PS51767">
    <property type="entry name" value="PEPTIDASE_A1"/>
    <property type="match status" value="1"/>
</dbReference>
<sequence>MIRKGTWAAHLKKLKAERFGKAEDSEEALSQKLYNYYDSSYLGVITIGTPEQSFKVVLDTSSTYFWIPDYTCVADNPEVCDISECDPGCELIQLPYSYMPHYGCNFIENIHRNSVANAESTVSLPIVACQVFCPVLQCCEKGRKRRKPNACRGKNFFTSSNSSTYSPVAGNWSIYYETKGGKGNAEGFYGNDTVRFGEPGTKQLIVSGSQFGQAHEIADFFAGVRF</sequence>
<evidence type="ECO:0000313" key="4">
    <source>
        <dbReference type="Proteomes" id="UP000270094"/>
    </source>
</evidence>
<dbReference type="Proteomes" id="UP000270094">
    <property type="component" value="Unassembled WGS sequence"/>
</dbReference>
<dbReference type="Gene3D" id="2.40.70.10">
    <property type="entry name" value="Acid Proteases"/>
    <property type="match status" value="1"/>
</dbReference>
<dbReference type="OrthoDB" id="6614841at2759"/>
<dbReference type="InterPro" id="IPR021109">
    <property type="entry name" value="Peptidase_aspartic_dom_sf"/>
</dbReference>
<dbReference type="SUPFAM" id="SSF50630">
    <property type="entry name" value="Acid proteases"/>
    <property type="match status" value="1"/>
</dbReference>
<evidence type="ECO:0000256" key="1">
    <source>
        <dbReference type="ARBA" id="ARBA00007447"/>
    </source>
</evidence>
<evidence type="ECO:0000259" key="2">
    <source>
        <dbReference type="PROSITE" id="PS51767"/>
    </source>
</evidence>
<dbReference type="GO" id="GO:0004190">
    <property type="term" value="F:aspartic-type endopeptidase activity"/>
    <property type="evidence" value="ECO:0007669"/>
    <property type="project" value="InterPro"/>
</dbReference>
<dbReference type="InterPro" id="IPR001461">
    <property type="entry name" value="Aspartic_peptidase_A1"/>
</dbReference>
<dbReference type="PANTHER" id="PTHR47966:SF45">
    <property type="entry name" value="PEPTIDASE A1 DOMAIN-CONTAINING PROTEIN"/>
    <property type="match status" value="1"/>
</dbReference>
<dbReference type="AlphaFoldDB" id="A0A3P7I2M1"/>
<evidence type="ECO:0000313" key="3">
    <source>
        <dbReference type="EMBL" id="VDM67691.1"/>
    </source>
</evidence>
<proteinExistence type="inferred from homology"/>
<organism evidence="3 4">
    <name type="scientific">Strongylus vulgaris</name>
    <name type="common">Blood worm</name>
    <dbReference type="NCBI Taxonomy" id="40348"/>
    <lineage>
        <taxon>Eukaryota</taxon>
        <taxon>Metazoa</taxon>
        <taxon>Ecdysozoa</taxon>
        <taxon>Nematoda</taxon>
        <taxon>Chromadorea</taxon>
        <taxon>Rhabditida</taxon>
        <taxon>Rhabditina</taxon>
        <taxon>Rhabditomorpha</taxon>
        <taxon>Strongyloidea</taxon>
        <taxon>Strongylidae</taxon>
        <taxon>Strongylus</taxon>
    </lineage>
</organism>